<proteinExistence type="predicted"/>
<dbReference type="Pfam" id="PF21980">
    <property type="entry name" value="MksE"/>
    <property type="match status" value="1"/>
</dbReference>
<sequence length="176" mass="20029">MQKELSQVIYRELINGNLINKLKRDGDHMVPNPLFDELASELNRPHYEQLYSCIGYELKQLGDCFFLNEIGKDDVLSDVAMRIQALLVVLCRGITQIPLLISVITDSSAGLSRDHIEKIAEVDEYDQILKAVDLKNPLIKEIENVLVTRKIAFWNHMDRLVLSDGGLALLDHMQEA</sequence>
<dbReference type="EMBL" id="BAABWN010000013">
    <property type="protein sequence ID" value="GAA6169653.1"/>
    <property type="molecule type" value="Genomic_DNA"/>
</dbReference>
<dbReference type="RefSeq" id="WP_233087179.1">
    <property type="nucleotide sequence ID" value="NZ_BAABWN010000013.1"/>
</dbReference>
<gene>
    <name evidence="1" type="ORF">NBRC116591_34640</name>
</gene>
<name>A0ABQ0ADC5_9GAMM</name>
<keyword evidence="2" id="KW-1185">Reference proteome</keyword>
<comment type="caution">
    <text evidence="1">The sequence shown here is derived from an EMBL/GenBank/DDBJ whole genome shotgun (WGS) entry which is preliminary data.</text>
</comment>
<protein>
    <submittedName>
        <fullName evidence="1">Uncharacterized protein</fullName>
    </submittedName>
</protein>
<dbReference type="Proteomes" id="UP001465153">
    <property type="component" value="Unassembled WGS sequence"/>
</dbReference>
<dbReference type="InterPro" id="IPR053841">
    <property type="entry name" value="MksE"/>
</dbReference>
<evidence type="ECO:0000313" key="2">
    <source>
        <dbReference type="Proteomes" id="UP001465153"/>
    </source>
</evidence>
<reference evidence="1 2" key="1">
    <citation type="submission" date="2024-04" db="EMBL/GenBank/DDBJ databases">
        <title>Draft genome sequence of Sessilibacter corallicola NBRC 116591.</title>
        <authorList>
            <person name="Miyakawa T."/>
            <person name="Kusuya Y."/>
            <person name="Miura T."/>
        </authorList>
    </citation>
    <scope>NUCLEOTIDE SEQUENCE [LARGE SCALE GENOMIC DNA]</scope>
    <source>
        <strain evidence="1 2">KU-00831-HH</strain>
    </source>
</reference>
<organism evidence="1 2">
    <name type="scientific">Sessilibacter corallicola</name>
    <dbReference type="NCBI Taxonomy" id="2904075"/>
    <lineage>
        <taxon>Bacteria</taxon>
        <taxon>Pseudomonadati</taxon>
        <taxon>Pseudomonadota</taxon>
        <taxon>Gammaproteobacteria</taxon>
        <taxon>Cellvibrionales</taxon>
        <taxon>Cellvibrionaceae</taxon>
        <taxon>Sessilibacter</taxon>
    </lineage>
</organism>
<evidence type="ECO:0000313" key="1">
    <source>
        <dbReference type="EMBL" id="GAA6169653.1"/>
    </source>
</evidence>
<accession>A0ABQ0ADC5</accession>